<dbReference type="GO" id="GO:0008168">
    <property type="term" value="F:methyltransferase activity"/>
    <property type="evidence" value="ECO:0007669"/>
    <property type="project" value="UniProtKB-KW"/>
</dbReference>
<name>A0A1M4WQX2_9FLAO</name>
<gene>
    <name evidence="1" type="ORF">SAMN05444377_101382</name>
</gene>
<keyword evidence="1" id="KW-0808">Transferase</keyword>
<keyword evidence="2" id="KW-1185">Reference proteome</keyword>
<accession>A0A1M4WQX2</accession>
<dbReference type="Pfam" id="PF13578">
    <property type="entry name" value="Methyltransf_24"/>
    <property type="match status" value="1"/>
</dbReference>
<sequence length="229" mass="26110">MNFLIYKALGKFFNFRNEEIPSFLLHELVHQGENYLPFTTSSLKFRALACICNDLVVNQRKKYLEFGAGLSTVIVARLIQKNGLKAHIYSVEEDKGWIDYIQHIIDKEGLTPYVTLFHLPTKPSTSLSQAYTYDFETLRSQLDPSLQFDIILVDGPAAWEKHKLNSRLGNAPFIEASIASEATVFIDNANRAGEKKLVTRLSQDFQVKPIYIDPTFAVLVKGKQYNFIL</sequence>
<dbReference type="Proteomes" id="UP000184147">
    <property type="component" value="Unassembled WGS sequence"/>
</dbReference>
<dbReference type="GO" id="GO:0032259">
    <property type="term" value="P:methylation"/>
    <property type="evidence" value="ECO:0007669"/>
    <property type="project" value="UniProtKB-KW"/>
</dbReference>
<evidence type="ECO:0000313" key="2">
    <source>
        <dbReference type="Proteomes" id="UP000184147"/>
    </source>
</evidence>
<dbReference type="STRING" id="1124188.SAMN05444377_101382"/>
<dbReference type="InterPro" id="IPR029063">
    <property type="entry name" value="SAM-dependent_MTases_sf"/>
</dbReference>
<dbReference type="EMBL" id="FQVQ01000001">
    <property type="protein sequence ID" value="SHE83547.1"/>
    <property type="molecule type" value="Genomic_DNA"/>
</dbReference>
<dbReference type="RefSeq" id="WP_073360930.1">
    <property type="nucleotide sequence ID" value="NZ_FQVQ01000001.1"/>
</dbReference>
<dbReference type="AlphaFoldDB" id="A0A1M4WQX2"/>
<evidence type="ECO:0000313" key="1">
    <source>
        <dbReference type="EMBL" id="SHE83547.1"/>
    </source>
</evidence>
<reference evidence="1 2" key="1">
    <citation type="submission" date="2016-11" db="EMBL/GenBank/DDBJ databases">
        <authorList>
            <person name="Jaros S."/>
            <person name="Januszkiewicz K."/>
            <person name="Wedrychowicz H."/>
        </authorList>
    </citation>
    <scope>NUCLEOTIDE SEQUENCE [LARGE SCALE GENOMIC DNA]</scope>
    <source>
        <strain evidence="1 2">DSM 25660</strain>
    </source>
</reference>
<keyword evidence="1" id="KW-0489">Methyltransferase</keyword>
<dbReference type="OrthoDB" id="9795498at2"/>
<dbReference type="SUPFAM" id="SSF53335">
    <property type="entry name" value="S-adenosyl-L-methionine-dependent methyltransferases"/>
    <property type="match status" value="1"/>
</dbReference>
<proteinExistence type="predicted"/>
<dbReference type="Gene3D" id="3.40.50.150">
    <property type="entry name" value="Vaccinia Virus protein VP39"/>
    <property type="match status" value="1"/>
</dbReference>
<organism evidence="1 2">
    <name type="scientific">Flavobacterium fontis</name>
    <dbReference type="NCBI Taxonomy" id="1124188"/>
    <lineage>
        <taxon>Bacteria</taxon>
        <taxon>Pseudomonadati</taxon>
        <taxon>Bacteroidota</taxon>
        <taxon>Flavobacteriia</taxon>
        <taxon>Flavobacteriales</taxon>
        <taxon>Flavobacteriaceae</taxon>
        <taxon>Flavobacterium</taxon>
    </lineage>
</organism>
<protein>
    <submittedName>
        <fullName evidence="1">Methyltransferase domain-containing protein</fullName>
    </submittedName>
</protein>